<feature type="transmembrane region" description="Helical" evidence="2">
    <location>
        <begin position="165"/>
        <end position="186"/>
    </location>
</feature>
<name>A0ABP7ZIA9_9MICO</name>
<protein>
    <recommendedName>
        <fullName evidence="5">Major facilitator superfamily (MFS) profile domain-containing protein</fullName>
    </recommendedName>
</protein>
<reference evidence="3" key="1">
    <citation type="journal article" date="2014" name="Int. J. Syst. Evol. Microbiol.">
        <title>Complete genome of a new Firmicutes species belonging to the dominant human colonic microbiota ('Ruminococcus bicirculans') reveals two chromosomes and a selective capacity to utilize plant glucans.</title>
        <authorList>
            <consortium name="NISC Comparative Sequencing Program"/>
            <person name="Wegmann U."/>
            <person name="Louis P."/>
            <person name="Goesmann A."/>
            <person name="Henrissat B."/>
            <person name="Duncan S.H."/>
            <person name="Flint H.J."/>
        </authorList>
    </citation>
    <scope>NUCLEOTIDE SEQUENCE</scope>
    <source>
        <strain evidence="3">JCM 17590</strain>
    </source>
</reference>
<feature type="compositionally biased region" description="Basic and acidic residues" evidence="1">
    <location>
        <begin position="16"/>
        <end position="28"/>
    </location>
</feature>
<dbReference type="EMBL" id="BAABBV010000001">
    <property type="protein sequence ID" value="GAA4159151.1"/>
    <property type="molecule type" value="Genomic_DNA"/>
</dbReference>
<feature type="transmembrane region" description="Helical" evidence="2">
    <location>
        <begin position="82"/>
        <end position="106"/>
    </location>
</feature>
<sequence length="247" mass="25097">MSDAYQFRTLDRSADTDVIDRAEPRPTELFRPTPQWIPSGASGAEAREKAEPATRRDTVARREAIAHRQATEFGRIRWGSAFFGWVAASGVAVLLAAAVGAVAAAIGLAFNGGSAGAASRAASGDAAVVGLAGAIGLGAILFVAYVSGGYVAGRMARFAGVKQGFAVWLWAVAFAIVGAAVAYLAGAVDPLGFAQQLPGVSDDRSAVALGGVIGALAVAALTALGALLGGRLGMRYHRRVDVAGIDD</sequence>
<keyword evidence="2" id="KW-0812">Transmembrane</keyword>
<feature type="compositionally biased region" description="Basic and acidic residues" evidence="1">
    <location>
        <begin position="45"/>
        <end position="56"/>
    </location>
</feature>
<keyword evidence="2" id="KW-0472">Membrane</keyword>
<evidence type="ECO:0000256" key="2">
    <source>
        <dbReference type="SAM" id="Phobius"/>
    </source>
</evidence>
<proteinExistence type="predicted"/>
<comment type="caution">
    <text evidence="3">The sequence shown here is derived from an EMBL/GenBank/DDBJ whole genome shotgun (WGS) entry which is preliminary data.</text>
</comment>
<evidence type="ECO:0008006" key="5">
    <source>
        <dbReference type="Google" id="ProtNLM"/>
    </source>
</evidence>
<dbReference type="Proteomes" id="UP001415169">
    <property type="component" value="Unassembled WGS sequence"/>
</dbReference>
<keyword evidence="4" id="KW-1185">Reference proteome</keyword>
<evidence type="ECO:0000313" key="4">
    <source>
        <dbReference type="Proteomes" id="UP001415169"/>
    </source>
</evidence>
<dbReference type="RefSeq" id="WP_344790943.1">
    <property type="nucleotide sequence ID" value="NZ_BAABBV010000001.1"/>
</dbReference>
<gene>
    <name evidence="3" type="ORF">GCM10022286_13050</name>
</gene>
<evidence type="ECO:0000313" key="3">
    <source>
        <dbReference type="EMBL" id="GAA4159151.1"/>
    </source>
</evidence>
<evidence type="ECO:0000256" key="1">
    <source>
        <dbReference type="SAM" id="MobiDB-lite"/>
    </source>
</evidence>
<feature type="transmembrane region" description="Helical" evidence="2">
    <location>
        <begin position="126"/>
        <end position="153"/>
    </location>
</feature>
<feature type="region of interest" description="Disordered" evidence="1">
    <location>
        <begin position="16"/>
        <end position="56"/>
    </location>
</feature>
<accession>A0ABP7ZIA9</accession>
<reference evidence="3" key="2">
    <citation type="submission" date="2023-12" db="EMBL/GenBank/DDBJ databases">
        <authorList>
            <person name="Sun Q."/>
            <person name="Inoue M."/>
        </authorList>
    </citation>
    <scope>NUCLEOTIDE SEQUENCE</scope>
    <source>
        <strain evidence="3">JCM 17590</strain>
    </source>
</reference>
<keyword evidence="2" id="KW-1133">Transmembrane helix</keyword>
<feature type="transmembrane region" description="Helical" evidence="2">
    <location>
        <begin position="206"/>
        <end position="229"/>
    </location>
</feature>
<organism evidence="3 4">
    <name type="scientific">Gryllotalpicola daejeonensis</name>
    <dbReference type="NCBI Taxonomy" id="993087"/>
    <lineage>
        <taxon>Bacteria</taxon>
        <taxon>Bacillati</taxon>
        <taxon>Actinomycetota</taxon>
        <taxon>Actinomycetes</taxon>
        <taxon>Micrococcales</taxon>
        <taxon>Microbacteriaceae</taxon>
        <taxon>Gryllotalpicola</taxon>
    </lineage>
</organism>